<reference evidence="2" key="1">
    <citation type="journal article" date="2020" name="Fungal Divers.">
        <title>Resolving the Mortierellaceae phylogeny through synthesis of multi-gene phylogenetics and phylogenomics.</title>
        <authorList>
            <person name="Vandepol N."/>
            <person name="Liber J."/>
            <person name="Desiro A."/>
            <person name="Na H."/>
            <person name="Kennedy M."/>
            <person name="Barry K."/>
            <person name="Grigoriev I.V."/>
            <person name="Miller A.N."/>
            <person name="O'Donnell K."/>
            <person name="Stajich J.E."/>
            <person name="Bonito G."/>
        </authorList>
    </citation>
    <scope>NUCLEOTIDE SEQUENCE</scope>
    <source>
        <strain evidence="2">NVP60</strain>
    </source>
</reference>
<evidence type="ECO:0000313" key="3">
    <source>
        <dbReference type="Proteomes" id="UP000823405"/>
    </source>
</evidence>
<keyword evidence="3" id="KW-1185">Reference proteome</keyword>
<name>A0A9P6R1H5_9FUNG</name>
<feature type="compositionally biased region" description="Low complexity" evidence="1">
    <location>
        <begin position="12"/>
        <end position="32"/>
    </location>
</feature>
<sequence length="82" mass="8963">MAVELRDDSDSGSDYSRSGSPSPSSPTPSLSGTARNKGQGIVDHATFDQLLDMDDEDEFSKNLVHNYFDQAQRAFGDMDEAM</sequence>
<proteinExistence type="predicted"/>
<dbReference type="AlphaFoldDB" id="A0A9P6R1H5"/>
<dbReference type="SUPFAM" id="SSF47226">
    <property type="entry name" value="Histidine-containing phosphotransfer domain, HPT domain"/>
    <property type="match status" value="1"/>
</dbReference>
<protein>
    <submittedName>
        <fullName evidence="2">Uncharacterized protein</fullName>
    </submittedName>
</protein>
<comment type="caution">
    <text evidence="2">The sequence shown here is derived from an EMBL/GenBank/DDBJ whole genome shotgun (WGS) entry which is preliminary data.</text>
</comment>
<feature type="region of interest" description="Disordered" evidence="1">
    <location>
        <begin position="1"/>
        <end position="41"/>
    </location>
</feature>
<dbReference type="EMBL" id="JAAAIN010001256">
    <property type="protein sequence ID" value="KAG0304995.1"/>
    <property type="molecule type" value="Genomic_DNA"/>
</dbReference>
<dbReference type="GO" id="GO:0000160">
    <property type="term" value="P:phosphorelay signal transduction system"/>
    <property type="evidence" value="ECO:0007669"/>
    <property type="project" value="InterPro"/>
</dbReference>
<organism evidence="2 3">
    <name type="scientific">Linnemannia gamsii</name>
    <dbReference type="NCBI Taxonomy" id="64522"/>
    <lineage>
        <taxon>Eukaryota</taxon>
        <taxon>Fungi</taxon>
        <taxon>Fungi incertae sedis</taxon>
        <taxon>Mucoromycota</taxon>
        <taxon>Mortierellomycotina</taxon>
        <taxon>Mortierellomycetes</taxon>
        <taxon>Mortierellales</taxon>
        <taxon>Mortierellaceae</taxon>
        <taxon>Linnemannia</taxon>
    </lineage>
</organism>
<dbReference type="OrthoDB" id="1673781at2759"/>
<evidence type="ECO:0000256" key="1">
    <source>
        <dbReference type="SAM" id="MobiDB-lite"/>
    </source>
</evidence>
<dbReference type="Proteomes" id="UP000823405">
    <property type="component" value="Unassembled WGS sequence"/>
</dbReference>
<gene>
    <name evidence="2" type="ORF">BGZ97_001270</name>
</gene>
<accession>A0A9P6R1H5</accession>
<evidence type="ECO:0000313" key="2">
    <source>
        <dbReference type="EMBL" id="KAG0304995.1"/>
    </source>
</evidence>
<dbReference type="InterPro" id="IPR036641">
    <property type="entry name" value="HPT_dom_sf"/>
</dbReference>
<dbReference type="Gene3D" id="1.20.120.160">
    <property type="entry name" value="HPT domain"/>
    <property type="match status" value="1"/>
</dbReference>